<feature type="compositionally biased region" description="Polar residues" evidence="1">
    <location>
        <begin position="69"/>
        <end position="84"/>
    </location>
</feature>
<evidence type="ECO:0000313" key="3">
    <source>
        <dbReference type="Proteomes" id="UP000749559"/>
    </source>
</evidence>
<keyword evidence="3" id="KW-1185">Reference proteome</keyword>
<gene>
    <name evidence="2" type="ORF">OFUS_LOCUS23939</name>
</gene>
<feature type="non-terminal residue" evidence="2">
    <location>
        <position position="109"/>
    </location>
</feature>
<feature type="region of interest" description="Disordered" evidence="1">
    <location>
        <begin position="1"/>
        <end position="91"/>
    </location>
</feature>
<sequence length="109" mass="11845">DTPTEGYDNNVAIQENNVAKQDENNSPTLPDSGYQSADPLPNNKLPPINGVDPSLKKASPLPPIAAEQHIQSTNQETGKQTDATFHNKAVPYVEVKRKNSSDLAEVEHN</sequence>
<protein>
    <submittedName>
        <fullName evidence="2">Uncharacterized protein</fullName>
    </submittedName>
</protein>
<dbReference type="AlphaFoldDB" id="A0A8J1TCA1"/>
<dbReference type="EMBL" id="CAIIXF020000011">
    <property type="protein sequence ID" value="CAH1799988.1"/>
    <property type="molecule type" value="Genomic_DNA"/>
</dbReference>
<dbReference type="Proteomes" id="UP000749559">
    <property type="component" value="Unassembled WGS sequence"/>
</dbReference>
<reference evidence="2" key="1">
    <citation type="submission" date="2022-03" db="EMBL/GenBank/DDBJ databases">
        <authorList>
            <person name="Martin C."/>
        </authorList>
    </citation>
    <scope>NUCLEOTIDE SEQUENCE</scope>
</reference>
<organism evidence="2 3">
    <name type="scientific">Owenia fusiformis</name>
    <name type="common">Polychaete worm</name>
    <dbReference type="NCBI Taxonomy" id="6347"/>
    <lineage>
        <taxon>Eukaryota</taxon>
        <taxon>Metazoa</taxon>
        <taxon>Spiralia</taxon>
        <taxon>Lophotrochozoa</taxon>
        <taxon>Annelida</taxon>
        <taxon>Polychaeta</taxon>
        <taxon>Sedentaria</taxon>
        <taxon>Canalipalpata</taxon>
        <taxon>Sabellida</taxon>
        <taxon>Oweniida</taxon>
        <taxon>Oweniidae</taxon>
        <taxon>Owenia</taxon>
    </lineage>
</organism>
<evidence type="ECO:0000256" key="1">
    <source>
        <dbReference type="SAM" id="MobiDB-lite"/>
    </source>
</evidence>
<comment type="caution">
    <text evidence="2">The sequence shown here is derived from an EMBL/GenBank/DDBJ whole genome shotgun (WGS) entry which is preliminary data.</text>
</comment>
<feature type="compositionally biased region" description="Polar residues" evidence="1">
    <location>
        <begin position="11"/>
        <end position="35"/>
    </location>
</feature>
<evidence type="ECO:0000313" key="2">
    <source>
        <dbReference type="EMBL" id="CAH1799988.1"/>
    </source>
</evidence>
<name>A0A8J1TCA1_OWEFU</name>
<accession>A0A8J1TCA1</accession>
<proteinExistence type="predicted"/>